<name>A0A4C2A4D5_EUMVA</name>
<accession>A0A4C2A4D5</accession>
<evidence type="ECO:0000313" key="3">
    <source>
        <dbReference type="Proteomes" id="UP000299102"/>
    </source>
</evidence>
<evidence type="ECO:0000256" key="1">
    <source>
        <dbReference type="SAM" id="Phobius"/>
    </source>
</evidence>
<keyword evidence="3" id="KW-1185">Reference proteome</keyword>
<dbReference type="OrthoDB" id="2107370at2759"/>
<feature type="transmembrane region" description="Helical" evidence="1">
    <location>
        <begin position="159"/>
        <end position="177"/>
    </location>
</feature>
<keyword evidence="1" id="KW-0472">Membrane</keyword>
<keyword evidence="1" id="KW-0812">Transmembrane</keyword>
<keyword evidence="1" id="KW-1133">Transmembrane helix</keyword>
<comment type="caution">
    <text evidence="2">The sequence shown here is derived from an EMBL/GenBank/DDBJ whole genome shotgun (WGS) entry which is preliminary data.</text>
</comment>
<reference evidence="2 3" key="1">
    <citation type="journal article" date="2019" name="Commun. Biol.">
        <title>The bagworm genome reveals a unique fibroin gene that provides high tensile strength.</title>
        <authorList>
            <person name="Kono N."/>
            <person name="Nakamura H."/>
            <person name="Ohtoshi R."/>
            <person name="Tomita M."/>
            <person name="Numata K."/>
            <person name="Arakawa K."/>
        </authorList>
    </citation>
    <scope>NUCLEOTIDE SEQUENCE [LARGE SCALE GENOMIC DNA]</scope>
</reference>
<dbReference type="EMBL" id="BGZK01002465">
    <property type="protein sequence ID" value="GBP94113.1"/>
    <property type="molecule type" value="Genomic_DNA"/>
</dbReference>
<protein>
    <submittedName>
        <fullName evidence="2">Adenylate cyclase type 6</fullName>
    </submittedName>
</protein>
<dbReference type="Proteomes" id="UP000299102">
    <property type="component" value="Unassembled WGS sequence"/>
</dbReference>
<feature type="transmembrane region" description="Helical" evidence="1">
    <location>
        <begin position="105"/>
        <end position="126"/>
    </location>
</feature>
<dbReference type="STRING" id="151549.A0A4C2A4D5"/>
<dbReference type="AlphaFoldDB" id="A0A4C2A4D5"/>
<evidence type="ECO:0000313" key="2">
    <source>
        <dbReference type="EMBL" id="GBP94113.1"/>
    </source>
</evidence>
<sequence length="245" mass="27802">MLYQRYFIRMNQTNMTHLLGLLLTVVLTMMIVQIRTLIIAQNYLNALQQPSTNFAVFNRSAAYRTFYDPVEMSGQVHGKRKILDHAINATIVRKAYYEKERAAHITNVVILSLAALVYACLLAWLSRPTMNEIYLLVVSYIVFGTFFMIEIAWTTTAVMRSLSVGAGTCALFTYLTYATLSVRLHEATIGGIILAAVNITAHCCLHKYSHEDFSSCEEEQKLKPITGYPYAQAHRIARHYSTRAD</sequence>
<organism evidence="2 3">
    <name type="scientific">Eumeta variegata</name>
    <name type="common">Bagworm moth</name>
    <name type="synonym">Eumeta japonica</name>
    <dbReference type="NCBI Taxonomy" id="151549"/>
    <lineage>
        <taxon>Eukaryota</taxon>
        <taxon>Metazoa</taxon>
        <taxon>Ecdysozoa</taxon>
        <taxon>Arthropoda</taxon>
        <taxon>Hexapoda</taxon>
        <taxon>Insecta</taxon>
        <taxon>Pterygota</taxon>
        <taxon>Neoptera</taxon>
        <taxon>Endopterygota</taxon>
        <taxon>Lepidoptera</taxon>
        <taxon>Glossata</taxon>
        <taxon>Ditrysia</taxon>
        <taxon>Tineoidea</taxon>
        <taxon>Psychidae</taxon>
        <taxon>Oiketicinae</taxon>
        <taxon>Eumeta</taxon>
    </lineage>
</organism>
<feature type="transmembrane region" description="Helical" evidence="1">
    <location>
        <begin position="133"/>
        <end position="153"/>
    </location>
</feature>
<proteinExistence type="predicted"/>
<gene>
    <name evidence="2" type="primary">ADCY6</name>
    <name evidence="2" type="ORF">EVAR_64925_1</name>
</gene>